<dbReference type="GO" id="GO:0008270">
    <property type="term" value="F:zinc ion binding"/>
    <property type="evidence" value="ECO:0007669"/>
    <property type="project" value="InterPro"/>
</dbReference>
<evidence type="ECO:0000313" key="4">
    <source>
        <dbReference type="EMBL" id="BBW95687.1"/>
    </source>
</evidence>
<reference evidence="5" key="1">
    <citation type="journal article" date="2020" name="Microbiol. Resour. Announc.">
        <title>Complete Genome Sequence of Geobacillus sp. Strain E55-1, Isolated from Mine Geyser in Japan.</title>
        <authorList>
            <person name="Miyazaki K."/>
            <person name="Hase E."/>
            <person name="Tokito N."/>
        </authorList>
    </citation>
    <scope>NUCLEOTIDE SEQUENCE [LARGE SCALE GENOMIC DNA]</scope>
    <source>
        <strain evidence="5">E55-1</strain>
    </source>
</reference>
<proteinExistence type="predicted"/>
<dbReference type="EMBL" id="AP022557">
    <property type="protein sequence ID" value="BBW95687.1"/>
    <property type="molecule type" value="Genomic_DNA"/>
</dbReference>
<dbReference type="Gene3D" id="3.30.70.2330">
    <property type="match status" value="1"/>
</dbReference>
<sequence length="249" mass="29711">MVRPFVLWLIWQNECTRQRYHIGNLLHDGDKYVFYYEQSRKRRGLFEALENGYQPHLAFRDMGRKYVSNRLFGPFERRLPDRRRPDFLEILRTYGLPRDCTDMDLLRATGGKLATDSYEFVAPIYVSGNHFDFDFYVAGWRYYEGDRVIQYLKVGDEVHFRLEPENRQDSKAVEVLTNKGCKLGYIPAFYSEFMFNLIQNNGRYMARIESIHFEAFPQRKVNISVYGEFLPSYQTQDLDMLHQISLEVI</sequence>
<name>A0A679FN69_9BACL</name>
<dbReference type="GO" id="GO:0016818">
    <property type="term" value="F:hydrolase activity, acting on acid anhydrides, in phosphorus-containing anhydrides"/>
    <property type="evidence" value="ECO:0007669"/>
    <property type="project" value="InterPro"/>
</dbReference>
<dbReference type="GO" id="GO:0003676">
    <property type="term" value="F:nucleic acid binding"/>
    <property type="evidence" value="ECO:0007669"/>
    <property type="project" value="InterPro"/>
</dbReference>
<protein>
    <recommendedName>
        <fullName evidence="3">HIRAN domain-containing protein</fullName>
    </recommendedName>
</protein>
<gene>
    <name evidence="4" type="ORF">GsuE55_05200</name>
</gene>
<keyword evidence="2" id="KW-0378">Hydrolase</keyword>
<keyword evidence="1" id="KW-0479">Metal-binding</keyword>
<dbReference type="InterPro" id="IPR014905">
    <property type="entry name" value="HIRAN"/>
</dbReference>
<evidence type="ECO:0000256" key="1">
    <source>
        <dbReference type="ARBA" id="ARBA00022723"/>
    </source>
</evidence>
<accession>A0A679FN69</accession>
<evidence type="ECO:0000313" key="5">
    <source>
        <dbReference type="Proteomes" id="UP000501421"/>
    </source>
</evidence>
<organism evidence="4 5">
    <name type="scientific">Geobacillus subterraneus</name>
    <dbReference type="NCBI Taxonomy" id="129338"/>
    <lineage>
        <taxon>Bacteria</taxon>
        <taxon>Bacillati</taxon>
        <taxon>Bacillota</taxon>
        <taxon>Bacilli</taxon>
        <taxon>Bacillales</taxon>
        <taxon>Anoxybacillaceae</taxon>
        <taxon>Geobacillus</taxon>
    </lineage>
</organism>
<feature type="domain" description="HIRAN" evidence="3">
    <location>
        <begin position="130"/>
        <end position="229"/>
    </location>
</feature>
<dbReference type="Proteomes" id="UP000501421">
    <property type="component" value="Chromosome"/>
</dbReference>
<dbReference type="RefSeq" id="WP_033844141.1">
    <property type="nucleotide sequence ID" value="NZ_AP022557.1"/>
</dbReference>
<dbReference type="AlphaFoldDB" id="A0A679FN69"/>
<evidence type="ECO:0000259" key="3">
    <source>
        <dbReference type="SMART" id="SM00910"/>
    </source>
</evidence>
<dbReference type="SMART" id="SM00910">
    <property type="entry name" value="HIRAN"/>
    <property type="match status" value="1"/>
</dbReference>
<dbReference type="Pfam" id="PF08797">
    <property type="entry name" value="HIRAN"/>
    <property type="match status" value="1"/>
</dbReference>
<keyword evidence="5" id="KW-1185">Reference proteome</keyword>
<evidence type="ECO:0000256" key="2">
    <source>
        <dbReference type="ARBA" id="ARBA00022801"/>
    </source>
</evidence>